<dbReference type="SUPFAM" id="SSF52440">
    <property type="entry name" value="PreATP-grasp domain"/>
    <property type="match status" value="1"/>
</dbReference>
<dbReference type="FunFam" id="3.30.1490.20:FF:000006">
    <property type="entry name" value="phosphoribosylamine--glycine ligase, chloroplastic-like"/>
    <property type="match status" value="1"/>
</dbReference>
<comment type="cofactor">
    <cofactor evidence="1">
        <name>Mn(2+)</name>
        <dbReference type="ChEBI" id="CHEBI:29035"/>
    </cofactor>
</comment>
<keyword evidence="6" id="KW-0479">Metal-binding</keyword>
<keyword evidence="9 15" id="KW-0067">ATP-binding</keyword>
<gene>
    <name evidence="14 17" type="primary">purD</name>
    <name evidence="17" type="ORF">H9Q81_03715</name>
</gene>
<dbReference type="PROSITE" id="PS50975">
    <property type="entry name" value="ATP_GRASP"/>
    <property type="match status" value="1"/>
</dbReference>
<comment type="cofactor">
    <cofactor evidence="2">
        <name>Mg(2+)</name>
        <dbReference type="ChEBI" id="CHEBI:18420"/>
    </cofactor>
</comment>
<evidence type="ECO:0000256" key="4">
    <source>
        <dbReference type="ARBA" id="ARBA00013255"/>
    </source>
</evidence>
<proteinExistence type="inferred from homology"/>
<dbReference type="Pfam" id="PF02843">
    <property type="entry name" value="GARS_C"/>
    <property type="match status" value="1"/>
</dbReference>
<dbReference type="PROSITE" id="PS00184">
    <property type="entry name" value="GARS"/>
    <property type="match status" value="1"/>
</dbReference>
<evidence type="ECO:0000259" key="16">
    <source>
        <dbReference type="PROSITE" id="PS50975"/>
    </source>
</evidence>
<keyword evidence="8 14" id="KW-0658">Purine biosynthesis</keyword>
<dbReference type="InterPro" id="IPR016185">
    <property type="entry name" value="PreATP-grasp_dom_sf"/>
</dbReference>
<dbReference type="Gene3D" id="3.90.600.10">
    <property type="entry name" value="Phosphoribosylglycinamide synthetase, C-terminal domain"/>
    <property type="match status" value="1"/>
</dbReference>
<dbReference type="NCBIfam" id="TIGR00877">
    <property type="entry name" value="purD"/>
    <property type="match status" value="1"/>
</dbReference>
<evidence type="ECO:0000256" key="1">
    <source>
        <dbReference type="ARBA" id="ARBA00001936"/>
    </source>
</evidence>
<dbReference type="GO" id="GO:0006189">
    <property type="term" value="P:'de novo' IMP biosynthetic process"/>
    <property type="evidence" value="ECO:0007669"/>
    <property type="project" value="UniProtKB-UniRule"/>
</dbReference>
<reference evidence="17 18" key="1">
    <citation type="submission" date="2020-08" db="EMBL/GenBank/DDBJ databases">
        <authorList>
            <person name="Liu C."/>
            <person name="Sun Q."/>
        </authorList>
    </citation>
    <scope>NUCLEOTIDE SEQUENCE [LARGE SCALE GENOMIC DNA]</scope>
    <source>
        <strain evidence="17 18">NSJ-57</strain>
    </source>
</reference>
<sequence length="417" mass="46106">MRILVVGSGGREHAICWKISQNRNVEKIFCAPGNGGVSLLEKGENVDIKGVDSLLQFALENKIDLTIVGSEELLVDGIVDRFKEAGLKIFGPDKKSALLEGSKSFAKDFMKKYGIKTAEYATFTKADKAKEYLNNCKYPIVVKASGLAAGKGVIICQDKLEANKAIDDIMVDKIFKDAGNEVVIEEFLEGVEASILSITDSNIIVPFISAKDHKKIGEKETGLNTGGMGTIAPNPYVTKSVYENFITDIMNPTLEGIKKEKMDFAGFIFFGLMITEKGVYLLEYNMRLGDPETQVVLPLLESDFIDILNSAMDKKLNECHIKWSNKNACCVVVASGGYPKEYKKGYEINGIDKINDLVFIAGANEKDGKLYTNGGRVLNIVALGNTLDEARKKVYSEIENIDFEDKYYRKDIGILYK</sequence>
<keyword evidence="7 15" id="KW-0547">Nucleotide-binding</keyword>
<keyword evidence="18" id="KW-1185">Reference proteome</keyword>
<evidence type="ECO:0000256" key="13">
    <source>
        <dbReference type="ARBA" id="ARBA00042864"/>
    </source>
</evidence>
<dbReference type="Gene3D" id="3.30.1490.20">
    <property type="entry name" value="ATP-grasp fold, A domain"/>
    <property type="match status" value="1"/>
</dbReference>
<evidence type="ECO:0000256" key="15">
    <source>
        <dbReference type="PROSITE-ProRule" id="PRU00409"/>
    </source>
</evidence>
<evidence type="ECO:0000256" key="3">
    <source>
        <dbReference type="ARBA" id="ARBA00005174"/>
    </source>
</evidence>
<protein>
    <recommendedName>
        <fullName evidence="4 14">Phosphoribosylamine--glycine ligase</fullName>
        <ecNumber evidence="4 14">6.3.4.13</ecNumber>
    </recommendedName>
    <alternativeName>
        <fullName evidence="14">GARS</fullName>
    </alternativeName>
    <alternativeName>
        <fullName evidence="12 14">Glycinamide ribonucleotide synthetase</fullName>
    </alternativeName>
    <alternativeName>
        <fullName evidence="13 14">Phosphoribosylglycinamide synthetase</fullName>
    </alternativeName>
</protein>
<dbReference type="FunFam" id="3.40.50.20:FF:000006">
    <property type="entry name" value="Phosphoribosylamine--glycine ligase, chloroplastic"/>
    <property type="match status" value="1"/>
</dbReference>
<dbReference type="InterPro" id="IPR000115">
    <property type="entry name" value="PRibGlycinamide_synth"/>
</dbReference>
<evidence type="ECO:0000256" key="9">
    <source>
        <dbReference type="ARBA" id="ARBA00022840"/>
    </source>
</evidence>
<comment type="catalytic activity">
    <reaction evidence="14">
        <text>5-phospho-beta-D-ribosylamine + glycine + ATP = N(1)-(5-phospho-beta-D-ribosyl)glycinamide + ADP + phosphate + H(+)</text>
        <dbReference type="Rhea" id="RHEA:17453"/>
        <dbReference type="ChEBI" id="CHEBI:15378"/>
        <dbReference type="ChEBI" id="CHEBI:30616"/>
        <dbReference type="ChEBI" id="CHEBI:43474"/>
        <dbReference type="ChEBI" id="CHEBI:57305"/>
        <dbReference type="ChEBI" id="CHEBI:58681"/>
        <dbReference type="ChEBI" id="CHEBI:143788"/>
        <dbReference type="ChEBI" id="CHEBI:456216"/>
        <dbReference type="EC" id="6.3.4.13"/>
    </reaction>
</comment>
<dbReference type="Gene3D" id="3.40.50.20">
    <property type="match status" value="1"/>
</dbReference>
<dbReference type="UniPathway" id="UPA00074">
    <property type="reaction ID" value="UER00125"/>
</dbReference>
<comment type="similarity">
    <text evidence="11 14">Belongs to the GARS family.</text>
</comment>
<dbReference type="Gene3D" id="3.30.470.20">
    <property type="entry name" value="ATP-grasp fold, B domain"/>
    <property type="match status" value="1"/>
</dbReference>
<dbReference type="SUPFAM" id="SSF56059">
    <property type="entry name" value="Glutathione synthetase ATP-binding domain-like"/>
    <property type="match status" value="1"/>
</dbReference>
<evidence type="ECO:0000256" key="5">
    <source>
        <dbReference type="ARBA" id="ARBA00022598"/>
    </source>
</evidence>
<dbReference type="GO" id="GO:0046872">
    <property type="term" value="F:metal ion binding"/>
    <property type="evidence" value="ECO:0007669"/>
    <property type="project" value="UniProtKB-KW"/>
</dbReference>
<evidence type="ECO:0000313" key="17">
    <source>
        <dbReference type="EMBL" id="QNM15952.1"/>
    </source>
</evidence>
<dbReference type="EMBL" id="CP060637">
    <property type="protein sequence ID" value="QNM15952.1"/>
    <property type="molecule type" value="Genomic_DNA"/>
</dbReference>
<dbReference type="Pfam" id="PF01071">
    <property type="entry name" value="GARS_A"/>
    <property type="match status" value="1"/>
</dbReference>
<evidence type="ECO:0000256" key="10">
    <source>
        <dbReference type="ARBA" id="ARBA00023211"/>
    </source>
</evidence>
<dbReference type="InterPro" id="IPR011761">
    <property type="entry name" value="ATP-grasp"/>
</dbReference>
<dbReference type="SMART" id="SM01209">
    <property type="entry name" value="GARS_A"/>
    <property type="match status" value="1"/>
</dbReference>
<dbReference type="Proteomes" id="UP000515913">
    <property type="component" value="Chromosome"/>
</dbReference>
<evidence type="ECO:0000256" key="14">
    <source>
        <dbReference type="HAMAP-Rule" id="MF_00138"/>
    </source>
</evidence>
<dbReference type="SMART" id="SM01210">
    <property type="entry name" value="GARS_C"/>
    <property type="match status" value="1"/>
</dbReference>
<dbReference type="RefSeq" id="WP_187423167.1">
    <property type="nucleotide sequence ID" value="NZ_CP060637.1"/>
</dbReference>
<dbReference type="EC" id="6.3.4.13" evidence="4 14"/>
<dbReference type="KEGG" id="fho:H9Q81_03715"/>
<evidence type="ECO:0000256" key="2">
    <source>
        <dbReference type="ARBA" id="ARBA00001946"/>
    </source>
</evidence>
<dbReference type="InterPro" id="IPR020562">
    <property type="entry name" value="PRibGlycinamide_synth_N"/>
</dbReference>
<accession>A0A7G9GYS0</accession>
<dbReference type="SUPFAM" id="SSF51246">
    <property type="entry name" value="Rudiment single hybrid motif"/>
    <property type="match status" value="1"/>
</dbReference>
<dbReference type="InterPro" id="IPR020561">
    <property type="entry name" value="PRibGlycinamid_synth_ATP-grasp"/>
</dbReference>
<dbReference type="InterPro" id="IPR013815">
    <property type="entry name" value="ATP_grasp_subdomain_1"/>
</dbReference>
<dbReference type="GO" id="GO:0009113">
    <property type="term" value="P:purine nucleobase biosynthetic process"/>
    <property type="evidence" value="ECO:0007669"/>
    <property type="project" value="InterPro"/>
</dbReference>
<evidence type="ECO:0000256" key="7">
    <source>
        <dbReference type="ARBA" id="ARBA00022741"/>
    </source>
</evidence>
<organism evidence="17 18">
    <name type="scientific">Fusobacterium hominis</name>
    <dbReference type="NCBI Taxonomy" id="2764326"/>
    <lineage>
        <taxon>Bacteria</taxon>
        <taxon>Fusobacteriati</taxon>
        <taxon>Fusobacteriota</taxon>
        <taxon>Fusobacteriia</taxon>
        <taxon>Fusobacteriales</taxon>
        <taxon>Fusobacteriaceae</taxon>
        <taxon>Fusobacterium</taxon>
    </lineage>
</organism>
<dbReference type="HAMAP" id="MF_00138">
    <property type="entry name" value="GARS"/>
    <property type="match status" value="1"/>
</dbReference>
<dbReference type="AlphaFoldDB" id="A0A7G9GYS0"/>
<dbReference type="InterPro" id="IPR037123">
    <property type="entry name" value="PRibGlycinamide_synth_C_sf"/>
</dbReference>
<evidence type="ECO:0000256" key="11">
    <source>
        <dbReference type="ARBA" id="ARBA00038345"/>
    </source>
</evidence>
<dbReference type="Pfam" id="PF02844">
    <property type="entry name" value="GARS_N"/>
    <property type="match status" value="1"/>
</dbReference>
<dbReference type="PANTHER" id="PTHR43472">
    <property type="entry name" value="PHOSPHORIBOSYLAMINE--GLYCINE LIGASE"/>
    <property type="match status" value="1"/>
</dbReference>
<evidence type="ECO:0000313" key="18">
    <source>
        <dbReference type="Proteomes" id="UP000515913"/>
    </source>
</evidence>
<name>A0A7G9GYS0_9FUSO</name>
<dbReference type="InterPro" id="IPR020559">
    <property type="entry name" value="PRibGlycinamide_synth_CS"/>
</dbReference>
<dbReference type="GO" id="GO:0005524">
    <property type="term" value="F:ATP binding"/>
    <property type="evidence" value="ECO:0007669"/>
    <property type="project" value="UniProtKB-UniRule"/>
</dbReference>
<keyword evidence="10" id="KW-0464">Manganese</keyword>
<dbReference type="InterPro" id="IPR011054">
    <property type="entry name" value="Rudment_hybrid_motif"/>
</dbReference>
<evidence type="ECO:0000256" key="6">
    <source>
        <dbReference type="ARBA" id="ARBA00022723"/>
    </source>
</evidence>
<comment type="pathway">
    <text evidence="3 14">Purine metabolism; IMP biosynthesis via de novo pathway; N(1)-(5-phospho-D-ribosyl)glycinamide from 5-phospho-alpha-D-ribose 1-diphosphate: step 2/2.</text>
</comment>
<dbReference type="PANTHER" id="PTHR43472:SF1">
    <property type="entry name" value="PHOSPHORIBOSYLAMINE--GLYCINE LIGASE, CHLOROPLASTIC"/>
    <property type="match status" value="1"/>
</dbReference>
<dbReference type="GO" id="GO:0004637">
    <property type="term" value="F:phosphoribosylamine-glycine ligase activity"/>
    <property type="evidence" value="ECO:0007669"/>
    <property type="project" value="UniProtKB-UniRule"/>
</dbReference>
<evidence type="ECO:0000256" key="8">
    <source>
        <dbReference type="ARBA" id="ARBA00022755"/>
    </source>
</evidence>
<feature type="domain" description="ATP-grasp" evidence="16">
    <location>
        <begin position="107"/>
        <end position="313"/>
    </location>
</feature>
<dbReference type="InterPro" id="IPR020560">
    <property type="entry name" value="PRibGlycinamide_synth_C-dom"/>
</dbReference>
<keyword evidence="5 14" id="KW-0436">Ligase</keyword>
<evidence type="ECO:0000256" key="12">
    <source>
        <dbReference type="ARBA" id="ARBA00042242"/>
    </source>
</evidence>